<reference evidence="1 2" key="1">
    <citation type="journal article" date="2022" name="Nat. Plants">
        <title>Genomes of leafy and leafless Platanthera orchids illuminate the evolution of mycoheterotrophy.</title>
        <authorList>
            <person name="Li M.H."/>
            <person name="Liu K.W."/>
            <person name="Li Z."/>
            <person name="Lu H.C."/>
            <person name="Ye Q.L."/>
            <person name="Zhang D."/>
            <person name="Wang J.Y."/>
            <person name="Li Y.F."/>
            <person name="Zhong Z.M."/>
            <person name="Liu X."/>
            <person name="Yu X."/>
            <person name="Liu D.K."/>
            <person name="Tu X.D."/>
            <person name="Liu B."/>
            <person name="Hao Y."/>
            <person name="Liao X.Y."/>
            <person name="Jiang Y.T."/>
            <person name="Sun W.H."/>
            <person name="Chen J."/>
            <person name="Chen Y.Q."/>
            <person name="Ai Y."/>
            <person name="Zhai J.W."/>
            <person name="Wu S.S."/>
            <person name="Zhou Z."/>
            <person name="Hsiao Y.Y."/>
            <person name="Wu W.L."/>
            <person name="Chen Y.Y."/>
            <person name="Lin Y.F."/>
            <person name="Hsu J.L."/>
            <person name="Li C.Y."/>
            <person name="Wang Z.W."/>
            <person name="Zhao X."/>
            <person name="Zhong W.Y."/>
            <person name="Ma X.K."/>
            <person name="Ma L."/>
            <person name="Huang J."/>
            <person name="Chen G.Z."/>
            <person name="Huang M.Z."/>
            <person name="Huang L."/>
            <person name="Peng D.H."/>
            <person name="Luo Y.B."/>
            <person name="Zou S.Q."/>
            <person name="Chen S.P."/>
            <person name="Lan S."/>
            <person name="Tsai W.C."/>
            <person name="Van de Peer Y."/>
            <person name="Liu Z.J."/>
        </authorList>
    </citation>
    <scope>NUCLEOTIDE SEQUENCE [LARGE SCALE GENOMIC DNA]</scope>
    <source>
        <strain evidence="1">Lor287</strain>
    </source>
</reference>
<name>A0AAP0BZ88_9ASPA</name>
<dbReference type="AlphaFoldDB" id="A0AAP0BZ88"/>
<evidence type="ECO:0000313" key="1">
    <source>
        <dbReference type="EMBL" id="KAK8954751.1"/>
    </source>
</evidence>
<comment type="caution">
    <text evidence="1">The sequence shown here is derived from an EMBL/GenBank/DDBJ whole genome shotgun (WGS) entry which is preliminary data.</text>
</comment>
<gene>
    <name evidence="1" type="ORF">KSP39_PZI002278</name>
</gene>
<sequence length="103" mass="11733">MEMALLQTLARRWWLTKIWRRILGKEAEESSGSGGRSGGRGGLGSGFGGGGSWAEVDLGMRICVASIIFLDSGCYIFRIWETTMKNQWPWWRKYRPMVVDDEK</sequence>
<evidence type="ECO:0000313" key="2">
    <source>
        <dbReference type="Proteomes" id="UP001418222"/>
    </source>
</evidence>
<organism evidence="1 2">
    <name type="scientific">Platanthera zijinensis</name>
    <dbReference type="NCBI Taxonomy" id="2320716"/>
    <lineage>
        <taxon>Eukaryota</taxon>
        <taxon>Viridiplantae</taxon>
        <taxon>Streptophyta</taxon>
        <taxon>Embryophyta</taxon>
        <taxon>Tracheophyta</taxon>
        <taxon>Spermatophyta</taxon>
        <taxon>Magnoliopsida</taxon>
        <taxon>Liliopsida</taxon>
        <taxon>Asparagales</taxon>
        <taxon>Orchidaceae</taxon>
        <taxon>Orchidoideae</taxon>
        <taxon>Orchideae</taxon>
        <taxon>Orchidinae</taxon>
        <taxon>Platanthera</taxon>
    </lineage>
</organism>
<dbReference type="Proteomes" id="UP001418222">
    <property type="component" value="Unassembled WGS sequence"/>
</dbReference>
<keyword evidence="2" id="KW-1185">Reference proteome</keyword>
<dbReference type="EMBL" id="JBBWWQ010000002">
    <property type="protein sequence ID" value="KAK8954751.1"/>
    <property type="molecule type" value="Genomic_DNA"/>
</dbReference>
<protein>
    <submittedName>
        <fullName evidence="1">Uncharacterized protein</fullName>
    </submittedName>
</protein>
<proteinExistence type="predicted"/>
<accession>A0AAP0BZ88</accession>